<accession>A0A833RKK8</accession>
<dbReference type="InterPro" id="IPR035810">
    <property type="entry name" value="PEBP_euk"/>
</dbReference>
<dbReference type="Pfam" id="PF01453">
    <property type="entry name" value="B_lectin"/>
    <property type="match status" value="1"/>
</dbReference>
<dbReference type="InterPro" id="IPR001245">
    <property type="entry name" value="Ser-Thr/Tyr_kinase_cat_dom"/>
</dbReference>
<evidence type="ECO:0000256" key="12">
    <source>
        <dbReference type="ARBA" id="ARBA00023136"/>
    </source>
</evidence>
<keyword evidence="7" id="KW-0732">Signal</keyword>
<evidence type="ECO:0000256" key="18">
    <source>
        <dbReference type="SAM" id="Phobius"/>
    </source>
</evidence>
<evidence type="ECO:0000256" key="16">
    <source>
        <dbReference type="ARBA" id="ARBA00047899"/>
    </source>
</evidence>
<dbReference type="GO" id="GO:0004674">
    <property type="term" value="F:protein serine/threonine kinase activity"/>
    <property type="evidence" value="ECO:0007669"/>
    <property type="project" value="UniProtKB-KW"/>
</dbReference>
<evidence type="ECO:0000256" key="14">
    <source>
        <dbReference type="ARBA" id="ARBA00023170"/>
    </source>
</evidence>
<comment type="catalytic activity">
    <reaction evidence="17">
        <text>L-seryl-[protein] + ATP = O-phospho-L-seryl-[protein] + ADP + H(+)</text>
        <dbReference type="Rhea" id="RHEA:17989"/>
        <dbReference type="Rhea" id="RHEA-COMP:9863"/>
        <dbReference type="Rhea" id="RHEA-COMP:11604"/>
        <dbReference type="ChEBI" id="CHEBI:15378"/>
        <dbReference type="ChEBI" id="CHEBI:29999"/>
        <dbReference type="ChEBI" id="CHEBI:30616"/>
        <dbReference type="ChEBI" id="CHEBI:83421"/>
        <dbReference type="ChEBI" id="CHEBI:456216"/>
        <dbReference type="EC" id="2.7.11.1"/>
    </reaction>
</comment>
<evidence type="ECO:0000256" key="11">
    <source>
        <dbReference type="ARBA" id="ARBA00022989"/>
    </source>
</evidence>
<reference evidence="21" key="1">
    <citation type="submission" date="2020-01" db="EMBL/GenBank/DDBJ databases">
        <title>Genome sequence of Kobresia littledalei, the first chromosome-level genome in the family Cyperaceae.</title>
        <authorList>
            <person name="Qu G."/>
        </authorList>
    </citation>
    <scope>NUCLEOTIDE SEQUENCE</scope>
    <source>
        <strain evidence="21">C.B.Clarke</strain>
        <tissue evidence="21">Leaf</tissue>
    </source>
</reference>
<dbReference type="Gene3D" id="2.90.10.10">
    <property type="entry name" value="Bulb-type lectin domain"/>
    <property type="match status" value="1"/>
</dbReference>
<evidence type="ECO:0000313" key="22">
    <source>
        <dbReference type="Proteomes" id="UP000623129"/>
    </source>
</evidence>
<dbReference type="FunFam" id="3.30.200.20:FF:000195">
    <property type="entry name" value="G-type lectin S-receptor-like serine/threonine-protein kinase"/>
    <property type="match status" value="1"/>
</dbReference>
<keyword evidence="13" id="KW-1015">Disulfide bond</keyword>
<evidence type="ECO:0000256" key="6">
    <source>
        <dbReference type="ARBA" id="ARBA00022692"/>
    </source>
</evidence>
<dbReference type="InterPro" id="IPR000858">
    <property type="entry name" value="S_locus_glycoprot_dom"/>
</dbReference>
<dbReference type="SUPFAM" id="SSF51110">
    <property type="entry name" value="alpha-D-mannose-specific plant lectins"/>
    <property type="match status" value="1"/>
</dbReference>
<keyword evidence="22" id="KW-1185">Reference proteome</keyword>
<keyword evidence="21" id="KW-0430">Lectin</keyword>
<protein>
    <recommendedName>
        <fullName evidence="2">non-specific serine/threonine protein kinase</fullName>
        <ecNumber evidence="2">2.7.11.1</ecNumber>
    </recommendedName>
</protein>
<dbReference type="GO" id="GO:0005886">
    <property type="term" value="C:plasma membrane"/>
    <property type="evidence" value="ECO:0007669"/>
    <property type="project" value="UniProtKB-SubCell"/>
</dbReference>
<dbReference type="CDD" id="cd00866">
    <property type="entry name" value="PEBP_euk"/>
    <property type="match status" value="1"/>
</dbReference>
<dbReference type="PANTHER" id="PTHR27002">
    <property type="entry name" value="RECEPTOR-LIKE SERINE/THREONINE-PROTEIN KINASE SD1-8"/>
    <property type="match status" value="1"/>
</dbReference>
<comment type="catalytic activity">
    <reaction evidence="16">
        <text>L-threonyl-[protein] + ATP = O-phospho-L-threonyl-[protein] + ADP + H(+)</text>
        <dbReference type="Rhea" id="RHEA:46608"/>
        <dbReference type="Rhea" id="RHEA-COMP:11060"/>
        <dbReference type="Rhea" id="RHEA-COMP:11605"/>
        <dbReference type="ChEBI" id="CHEBI:15378"/>
        <dbReference type="ChEBI" id="CHEBI:30013"/>
        <dbReference type="ChEBI" id="CHEBI:30616"/>
        <dbReference type="ChEBI" id="CHEBI:61977"/>
        <dbReference type="ChEBI" id="CHEBI:456216"/>
        <dbReference type="EC" id="2.7.11.1"/>
    </reaction>
</comment>
<dbReference type="EMBL" id="SWLB01000007">
    <property type="protein sequence ID" value="KAF3336424.1"/>
    <property type="molecule type" value="Genomic_DNA"/>
</dbReference>
<dbReference type="SUPFAM" id="SSF49777">
    <property type="entry name" value="PEBP-like"/>
    <property type="match status" value="1"/>
</dbReference>
<dbReference type="Gene3D" id="3.30.200.20">
    <property type="entry name" value="Phosphorylase Kinase, domain 1"/>
    <property type="match status" value="1"/>
</dbReference>
<dbReference type="PROSITE" id="PS50927">
    <property type="entry name" value="BULB_LECTIN"/>
    <property type="match status" value="1"/>
</dbReference>
<keyword evidence="8" id="KW-0547">Nucleotide-binding</keyword>
<evidence type="ECO:0000313" key="21">
    <source>
        <dbReference type="EMBL" id="KAF3336424.1"/>
    </source>
</evidence>
<dbReference type="InterPro" id="IPR036426">
    <property type="entry name" value="Bulb-type_lectin_dom_sf"/>
</dbReference>
<dbReference type="CDD" id="cd00028">
    <property type="entry name" value="B_lectin"/>
    <property type="match status" value="1"/>
</dbReference>
<dbReference type="InterPro" id="IPR000719">
    <property type="entry name" value="Prot_kinase_dom"/>
</dbReference>
<dbReference type="InterPro" id="IPR036610">
    <property type="entry name" value="PEBP-like_sf"/>
</dbReference>
<keyword evidence="6 18" id="KW-0812">Transmembrane</keyword>
<keyword evidence="4" id="KW-0723">Serine/threonine-protein kinase</keyword>
<dbReference type="Pfam" id="PF11883">
    <property type="entry name" value="DUF3403"/>
    <property type="match status" value="1"/>
</dbReference>
<feature type="domain" description="Bulb-type lectin" evidence="20">
    <location>
        <begin position="273"/>
        <end position="393"/>
    </location>
</feature>
<comment type="subcellular location">
    <subcellularLocation>
        <location evidence="1">Cell membrane</location>
        <topology evidence="1">Single-pass type I membrane protein</topology>
    </subcellularLocation>
</comment>
<evidence type="ECO:0000259" key="20">
    <source>
        <dbReference type="PROSITE" id="PS50927"/>
    </source>
</evidence>
<dbReference type="PANTHER" id="PTHR27002:SF897">
    <property type="entry name" value="RECEPTOR-LIKE SERINE_THREONINE-PROTEIN KINASE"/>
    <property type="match status" value="1"/>
</dbReference>
<keyword evidence="10" id="KW-0067">ATP-binding</keyword>
<keyword evidence="3" id="KW-1003">Cell membrane</keyword>
<dbReference type="SMART" id="SM00108">
    <property type="entry name" value="B_lectin"/>
    <property type="match status" value="1"/>
</dbReference>
<evidence type="ECO:0000256" key="8">
    <source>
        <dbReference type="ARBA" id="ARBA00022741"/>
    </source>
</evidence>
<feature type="domain" description="Protein kinase" evidence="19">
    <location>
        <begin position="740"/>
        <end position="1026"/>
    </location>
</feature>
<dbReference type="GO" id="GO:0005524">
    <property type="term" value="F:ATP binding"/>
    <property type="evidence" value="ECO:0007669"/>
    <property type="project" value="UniProtKB-KW"/>
</dbReference>
<dbReference type="CDD" id="cd14066">
    <property type="entry name" value="STKc_IRAK"/>
    <property type="match status" value="1"/>
</dbReference>
<evidence type="ECO:0000256" key="13">
    <source>
        <dbReference type="ARBA" id="ARBA00023157"/>
    </source>
</evidence>
<dbReference type="FunFam" id="1.10.510.10:FF:000060">
    <property type="entry name" value="G-type lectin S-receptor-like serine/threonine-protein kinase"/>
    <property type="match status" value="1"/>
</dbReference>
<dbReference type="AlphaFoldDB" id="A0A833RKK8"/>
<dbReference type="Gene3D" id="1.10.510.10">
    <property type="entry name" value="Transferase(Phosphotransferase) domain 1"/>
    <property type="match status" value="1"/>
</dbReference>
<dbReference type="PROSITE" id="PS00108">
    <property type="entry name" value="PROTEIN_KINASE_ST"/>
    <property type="match status" value="1"/>
</dbReference>
<evidence type="ECO:0000256" key="15">
    <source>
        <dbReference type="ARBA" id="ARBA00023180"/>
    </source>
</evidence>
<dbReference type="OrthoDB" id="4062651at2759"/>
<evidence type="ECO:0000256" key="2">
    <source>
        <dbReference type="ARBA" id="ARBA00012513"/>
    </source>
</evidence>
<dbReference type="Gene3D" id="3.90.280.10">
    <property type="entry name" value="PEBP-like"/>
    <property type="match status" value="1"/>
</dbReference>
<name>A0A833RKK8_9POAL</name>
<dbReference type="Pfam" id="PF07714">
    <property type="entry name" value="PK_Tyr_Ser-Thr"/>
    <property type="match status" value="1"/>
</dbReference>
<dbReference type="InterPro" id="IPR021820">
    <property type="entry name" value="S-locus_recpt_kinase_C"/>
</dbReference>
<evidence type="ECO:0000256" key="10">
    <source>
        <dbReference type="ARBA" id="ARBA00022840"/>
    </source>
</evidence>
<proteinExistence type="predicted"/>
<comment type="caution">
    <text evidence="21">The sequence shown here is derived from an EMBL/GenBank/DDBJ whole genome shotgun (WGS) entry which is preliminary data.</text>
</comment>
<dbReference type="SMART" id="SM00220">
    <property type="entry name" value="S_TKc"/>
    <property type="match status" value="1"/>
</dbReference>
<evidence type="ECO:0000259" key="19">
    <source>
        <dbReference type="PROSITE" id="PS50011"/>
    </source>
</evidence>
<dbReference type="InterPro" id="IPR008914">
    <property type="entry name" value="PEBP"/>
</dbReference>
<keyword evidence="15" id="KW-0325">Glycoprotein</keyword>
<sequence>MIRGRDPLAVSQIIGDVMDPFNRTATMQIRYNDREITNGTGLKASHAASAPKVEIVGSDQRKLYTLVMVDPDSPSPNNPSNREYLNWLVTDIPEATDVSFGNEIVSYEGPRASAGIHRVAFVLFKQAVRQTVDAPGWRQNFNTRDFSAFYNLGPPVAALYFNCQREGGVGGRRPLACEIAVSGAIGSANIICRHNYICVVKSNTRYLPPLQWDRVPVPPVRLPLLHKNEDNINRFINRLQADIMQISPRVFSKLPFTKFSSLSIAGESSTATTGTLSQTGSLSDGQTLISLNKTFELGFFSPNGSSYRYVGIWYHQIPLQTIVWIANRNNPLVDTSGVLFFNNNGELVITGFTGSSFIVACGFGGKDVEAIILDSGNLVLREINNSSSIIYQSFDYPTDTWLPGMKLGVIEEQNRFITSWRSSSDPAAGSYSFGLVRNKTGQLIISKNDKMYWTTGQWNGETFPSIPEFPYLGIHPNFVSNSEEMYFRYSIIAGYSRLVIGITGQIHELFWVDSSGEWYFLWGMPRSKCDTYNVCGVFGLCNESTLHSCTCVQGFVPASQSDWNSGDTSGGCIRQSNLQCSTSPVNITFLAISLAYYLPDNPTAVNAEGIEKCEAVCLGCYVWYGDIIQLQAWTSGSNIASSVLYVRENASSLMSSGKHSQGDKIKTYIIVSVSTLTFLLLCIGLFLIMKWRRRQEYRNNNQLELERDINGEITLWKRDDNDVRVSLYDFSYIAEATSNFSEENKLGEGGFGPVYKGCFREGQQIAVKRLASTSGQGMVEFKNEILLIARLQHRNLVRLLGCCIREEDKMLIYEYMPNKSLDFFIFDQIRGALLDWGKRFHIVEGIAQGLLYLHKHSRLRIIHRDLKASNILLDEEMNPKISDFGMARMFCSNETQGSTRRIVGTYGYMAPEYAYEGIFSVKSDVFSFGVLLLEIVSGLRNSGFHQRGNSLSLLGYAWDLWREEIWFQLVDQSFVNNCPMKEVRRCIHVALTCVQDNATARPTMSEVLTMLGSDSMNLPEPKQPAFFTVRVAIDDDLNKSCSVNIVTNSIPDGR</sequence>
<gene>
    <name evidence="21" type="ORF">FCM35_KLT19010</name>
</gene>
<dbReference type="Pfam" id="PF01161">
    <property type="entry name" value="PBP"/>
    <property type="match status" value="1"/>
</dbReference>
<dbReference type="Pfam" id="PF00954">
    <property type="entry name" value="S_locus_glycop"/>
    <property type="match status" value="1"/>
</dbReference>
<dbReference type="Proteomes" id="UP000623129">
    <property type="component" value="Unassembled WGS sequence"/>
</dbReference>
<dbReference type="SUPFAM" id="SSF56112">
    <property type="entry name" value="Protein kinase-like (PK-like)"/>
    <property type="match status" value="1"/>
</dbReference>
<feature type="transmembrane region" description="Helical" evidence="18">
    <location>
        <begin position="668"/>
        <end position="688"/>
    </location>
</feature>
<organism evidence="21 22">
    <name type="scientific">Carex littledalei</name>
    <dbReference type="NCBI Taxonomy" id="544730"/>
    <lineage>
        <taxon>Eukaryota</taxon>
        <taxon>Viridiplantae</taxon>
        <taxon>Streptophyta</taxon>
        <taxon>Embryophyta</taxon>
        <taxon>Tracheophyta</taxon>
        <taxon>Spermatophyta</taxon>
        <taxon>Magnoliopsida</taxon>
        <taxon>Liliopsida</taxon>
        <taxon>Poales</taxon>
        <taxon>Cyperaceae</taxon>
        <taxon>Cyperoideae</taxon>
        <taxon>Cariceae</taxon>
        <taxon>Carex</taxon>
        <taxon>Carex subgen. Euthyceras</taxon>
    </lineage>
</organism>
<keyword evidence="5" id="KW-0808">Transferase</keyword>
<evidence type="ECO:0000256" key="5">
    <source>
        <dbReference type="ARBA" id="ARBA00022679"/>
    </source>
</evidence>
<keyword evidence="14 21" id="KW-0675">Receptor</keyword>
<dbReference type="GO" id="GO:0030246">
    <property type="term" value="F:carbohydrate binding"/>
    <property type="evidence" value="ECO:0007669"/>
    <property type="project" value="UniProtKB-KW"/>
</dbReference>
<keyword evidence="11 18" id="KW-1133">Transmembrane helix</keyword>
<evidence type="ECO:0000256" key="9">
    <source>
        <dbReference type="ARBA" id="ARBA00022777"/>
    </source>
</evidence>
<keyword evidence="12 18" id="KW-0472">Membrane</keyword>
<keyword evidence="9 21" id="KW-0418">Kinase</keyword>
<evidence type="ECO:0000256" key="3">
    <source>
        <dbReference type="ARBA" id="ARBA00022475"/>
    </source>
</evidence>
<dbReference type="EC" id="2.7.11.1" evidence="2"/>
<dbReference type="GO" id="GO:0051707">
    <property type="term" value="P:response to other organism"/>
    <property type="evidence" value="ECO:0007669"/>
    <property type="project" value="UniProtKB-ARBA"/>
</dbReference>
<evidence type="ECO:0000256" key="1">
    <source>
        <dbReference type="ARBA" id="ARBA00004251"/>
    </source>
</evidence>
<evidence type="ECO:0000256" key="4">
    <source>
        <dbReference type="ARBA" id="ARBA00022527"/>
    </source>
</evidence>
<dbReference type="GO" id="GO:0048544">
    <property type="term" value="P:recognition of pollen"/>
    <property type="evidence" value="ECO:0007669"/>
    <property type="project" value="InterPro"/>
</dbReference>
<dbReference type="InterPro" id="IPR011009">
    <property type="entry name" value="Kinase-like_dom_sf"/>
</dbReference>
<evidence type="ECO:0000256" key="7">
    <source>
        <dbReference type="ARBA" id="ARBA00022729"/>
    </source>
</evidence>
<evidence type="ECO:0000256" key="17">
    <source>
        <dbReference type="ARBA" id="ARBA00048679"/>
    </source>
</evidence>
<dbReference type="PROSITE" id="PS50011">
    <property type="entry name" value="PROTEIN_KINASE_DOM"/>
    <property type="match status" value="1"/>
</dbReference>
<dbReference type="InterPro" id="IPR001480">
    <property type="entry name" value="Bulb-type_lectin_dom"/>
</dbReference>
<dbReference type="InterPro" id="IPR008271">
    <property type="entry name" value="Ser/Thr_kinase_AS"/>
</dbReference>